<evidence type="ECO:0000259" key="18">
    <source>
        <dbReference type="Pfam" id="PF02852"/>
    </source>
</evidence>
<feature type="domain" description="Pyridine nucleotide-disulphide oxidoreductase dimerisation" evidence="18">
    <location>
        <begin position="326"/>
        <end position="428"/>
    </location>
</feature>
<dbReference type="Gene3D" id="3.30.390.30">
    <property type="match status" value="1"/>
</dbReference>
<dbReference type="RefSeq" id="WP_110271682.1">
    <property type="nucleotide sequence ID" value="NZ_CP029289.2"/>
</dbReference>
<dbReference type="InterPro" id="IPR004099">
    <property type="entry name" value="Pyr_nucl-diS_OxRdtase_dimer"/>
</dbReference>
<name>A0A2U9IIN9_9CREN</name>
<dbReference type="Gene3D" id="3.50.50.60">
    <property type="entry name" value="FAD/NAD(P)-binding domain"/>
    <property type="match status" value="2"/>
</dbReference>
<comment type="subunit">
    <text evidence="3">Homodimer.</text>
</comment>
<dbReference type="PANTHER" id="PTHR43014:SF4">
    <property type="entry name" value="PYRIDINE NUCLEOTIDE-DISULFIDE OXIDOREDUCTASE RCLA-RELATED"/>
    <property type="match status" value="1"/>
</dbReference>
<dbReference type="InterPro" id="IPR021179">
    <property type="entry name" value="Mercury_reductase_MerA"/>
</dbReference>
<dbReference type="InterPro" id="IPR036188">
    <property type="entry name" value="FAD/NAD-bd_sf"/>
</dbReference>
<evidence type="ECO:0000313" key="21">
    <source>
        <dbReference type="Proteomes" id="UP000248044"/>
    </source>
</evidence>
<dbReference type="KEGG" id="abri:DFR85_15690"/>
<gene>
    <name evidence="20" type="primary">merA</name>
    <name evidence="20" type="ORF">DFR85_15690</name>
</gene>
<keyword evidence="21" id="KW-1185">Reference proteome</keyword>
<dbReference type="EMBL" id="CP029289">
    <property type="protein sequence ID" value="AWR95804.1"/>
    <property type="molecule type" value="Genomic_DNA"/>
</dbReference>
<evidence type="ECO:0000256" key="2">
    <source>
        <dbReference type="ARBA" id="ARBA00007532"/>
    </source>
</evidence>
<evidence type="ECO:0000256" key="15">
    <source>
        <dbReference type="ARBA" id="ARBA00031725"/>
    </source>
</evidence>
<keyword evidence="7 17" id="KW-0285">Flavoprotein</keyword>
<dbReference type="Pfam" id="PF02852">
    <property type="entry name" value="Pyr_redox_dim"/>
    <property type="match status" value="1"/>
</dbReference>
<sequence length="445" mass="48527">MEELTIIGYGAAGFAATIRANELGITPTLIGYGPLGGTCVNVGCVPSKKVLRIGEEYYLGKKRCKCNEDFLEAFKEEKKLVEEMRKAKYEDVLSSYDVKLIEGKAHFLSPNSIKIGDKIIESKKFIISTGSSPFIPEIKGLKELGYWTNVEALNPDRKIDSLVIIGGRAQALEFSQMYKRLGVDVAILQRSKTLIPDWEPEIALEMKKILEEEGIIVVTDVKIKEVKKGNNKVIITDKGEIEADEILIATGRKPNTDLNLEVAGVKIGNNGGILVNEELMTSNPNIYAAGDVVGGPMLEALAGKEGSVAAENAILGSHKKIDMLSVPQAIFTQPNAAKVGLTSFEAKNFDSRIVKMKDVAKANIIDSKGLIKMIIDKNNKKILGVHILSDNAAEVINEAALSIKMRATVDDIIDTVHVFPTMSESLKLTALSFNRDITKMSCCVD</sequence>
<dbReference type="PRINTS" id="PR00368">
    <property type="entry name" value="FADPNR"/>
</dbReference>
<evidence type="ECO:0000256" key="10">
    <source>
        <dbReference type="ARBA" id="ARBA00022857"/>
    </source>
</evidence>
<evidence type="ECO:0000256" key="17">
    <source>
        <dbReference type="RuleBase" id="RU003691"/>
    </source>
</evidence>
<evidence type="ECO:0000313" key="20">
    <source>
        <dbReference type="EMBL" id="AWR95804.1"/>
    </source>
</evidence>
<dbReference type="GeneID" id="36833628"/>
<dbReference type="GO" id="GO:0050787">
    <property type="term" value="P:detoxification of mercury ion"/>
    <property type="evidence" value="ECO:0007669"/>
    <property type="project" value="InterPro"/>
</dbReference>
<evidence type="ECO:0000256" key="14">
    <source>
        <dbReference type="ARBA" id="ARBA00023284"/>
    </source>
</evidence>
<evidence type="ECO:0000256" key="13">
    <source>
        <dbReference type="ARBA" id="ARBA00023157"/>
    </source>
</evidence>
<dbReference type="InterPro" id="IPR023753">
    <property type="entry name" value="FAD/NAD-binding_dom"/>
</dbReference>
<dbReference type="EC" id="1.16.1.1" evidence="4"/>
<comment type="similarity">
    <text evidence="2 17">Belongs to the class-I pyridine nucleotide-disulfide oxidoreductase family.</text>
</comment>
<reference evidence="20 21" key="1">
    <citation type="submission" date="2018-05" db="EMBL/GenBank/DDBJ databases">
        <title>Complete Genome Sequences of Extremely Thermoacidophilic, Metal-Mobilizing Type-Strain Members of the Archaeal Family Sulfolobaceae: Acidianus brierleyi DSM-1651T, Acidianus sulfidivorans DSM-18786T, Metallosphaera hakonensis DSM-7519T, and Metallosphaera prunae DSM-10039T.</title>
        <authorList>
            <person name="Counts J.A."/>
            <person name="Kelly R.M."/>
        </authorList>
    </citation>
    <scope>NUCLEOTIDE SEQUENCE [LARGE SCALE GENOMIC DNA]</scope>
    <source>
        <strain evidence="20 21">DSM 1651</strain>
    </source>
</reference>
<dbReference type="InterPro" id="IPR001100">
    <property type="entry name" value="Pyr_nuc-diS_OxRdtase"/>
</dbReference>
<evidence type="ECO:0000256" key="11">
    <source>
        <dbReference type="ARBA" id="ARBA00022914"/>
    </source>
</evidence>
<evidence type="ECO:0000256" key="5">
    <source>
        <dbReference type="ARBA" id="ARBA00014791"/>
    </source>
</evidence>
<dbReference type="InterPro" id="IPR016156">
    <property type="entry name" value="FAD/NAD-linked_Rdtase_dimer_sf"/>
</dbReference>
<dbReference type="PIRSF" id="PIRSF000350">
    <property type="entry name" value="Mercury_reductase_MerA"/>
    <property type="match status" value="1"/>
</dbReference>
<evidence type="ECO:0000259" key="19">
    <source>
        <dbReference type="Pfam" id="PF07992"/>
    </source>
</evidence>
<feature type="domain" description="FAD/NAD(P)-binding" evidence="19">
    <location>
        <begin position="4"/>
        <end position="306"/>
    </location>
</feature>
<dbReference type="SUPFAM" id="SSF51905">
    <property type="entry name" value="FAD/NAD(P)-binding domain"/>
    <property type="match status" value="1"/>
</dbReference>
<evidence type="ECO:0000256" key="8">
    <source>
        <dbReference type="ARBA" id="ARBA00022723"/>
    </source>
</evidence>
<dbReference type="GO" id="GO:0016152">
    <property type="term" value="F:mercury (II) reductase (NADP+) activity"/>
    <property type="evidence" value="ECO:0007669"/>
    <property type="project" value="UniProtKB-EC"/>
</dbReference>
<dbReference type="PROSITE" id="PS00076">
    <property type="entry name" value="PYRIDINE_REDOX_1"/>
    <property type="match status" value="1"/>
</dbReference>
<dbReference type="PANTHER" id="PTHR43014">
    <property type="entry name" value="MERCURIC REDUCTASE"/>
    <property type="match status" value="1"/>
</dbReference>
<dbReference type="InterPro" id="IPR012999">
    <property type="entry name" value="Pyr_OxRdtase_I_AS"/>
</dbReference>
<keyword evidence="8" id="KW-0479">Metal-binding</keyword>
<keyword evidence="14 17" id="KW-0676">Redox-active center</keyword>
<evidence type="ECO:0000256" key="16">
    <source>
        <dbReference type="ARBA" id="ARBA00048984"/>
    </source>
</evidence>
<dbReference type="PRINTS" id="PR00411">
    <property type="entry name" value="PNDRDTASEI"/>
</dbReference>
<dbReference type="SUPFAM" id="SSF55424">
    <property type="entry name" value="FAD/NAD-linked reductases, dimerisation (C-terminal) domain"/>
    <property type="match status" value="1"/>
</dbReference>
<evidence type="ECO:0000256" key="1">
    <source>
        <dbReference type="ARBA" id="ARBA00001974"/>
    </source>
</evidence>
<evidence type="ECO:0000256" key="7">
    <source>
        <dbReference type="ARBA" id="ARBA00022630"/>
    </source>
</evidence>
<dbReference type="GO" id="GO:0003955">
    <property type="term" value="F:NAD(P)H dehydrogenase (quinone) activity"/>
    <property type="evidence" value="ECO:0007669"/>
    <property type="project" value="TreeGrafter"/>
</dbReference>
<evidence type="ECO:0000256" key="3">
    <source>
        <dbReference type="ARBA" id="ARBA00011738"/>
    </source>
</evidence>
<dbReference type="GO" id="GO:0016668">
    <property type="term" value="F:oxidoreductase activity, acting on a sulfur group of donors, NAD(P) as acceptor"/>
    <property type="evidence" value="ECO:0007669"/>
    <property type="project" value="InterPro"/>
</dbReference>
<protein>
    <recommendedName>
        <fullName evidence="5">Mercuric reductase</fullName>
        <ecNumber evidence="4">1.16.1.1</ecNumber>
    </recommendedName>
    <alternativeName>
        <fullName evidence="15">Hg(II) reductase</fullName>
    </alternativeName>
</protein>
<organism evidence="20 21">
    <name type="scientific">Acidianus brierleyi</name>
    <dbReference type="NCBI Taxonomy" id="41673"/>
    <lineage>
        <taxon>Archaea</taxon>
        <taxon>Thermoproteota</taxon>
        <taxon>Thermoprotei</taxon>
        <taxon>Sulfolobales</taxon>
        <taxon>Sulfolobaceae</taxon>
        <taxon>Acidianus</taxon>
    </lineage>
</organism>
<evidence type="ECO:0000256" key="9">
    <source>
        <dbReference type="ARBA" id="ARBA00022827"/>
    </source>
</evidence>
<keyword evidence="10" id="KW-0521">NADP</keyword>
<dbReference type="AlphaFoldDB" id="A0A2U9IIN9"/>
<evidence type="ECO:0000256" key="4">
    <source>
        <dbReference type="ARBA" id="ARBA00012661"/>
    </source>
</evidence>
<evidence type="ECO:0000256" key="12">
    <source>
        <dbReference type="ARBA" id="ARBA00023002"/>
    </source>
</evidence>
<accession>A0A2U9IIN9</accession>
<dbReference type="Pfam" id="PF07992">
    <property type="entry name" value="Pyr_redox_2"/>
    <property type="match status" value="1"/>
</dbReference>
<evidence type="ECO:0000256" key="6">
    <source>
        <dbReference type="ARBA" id="ARBA00022466"/>
    </source>
</evidence>
<dbReference type="NCBIfam" id="TIGR02053">
    <property type="entry name" value="MerA"/>
    <property type="match status" value="1"/>
</dbReference>
<comment type="catalytic activity">
    <reaction evidence="16">
        <text>Hg + NADP(+) + H(+) = Hg(2+) + NADPH</text>
        <dbReference type="Rhea" id="RHEA:23856"/>
        <dbReference type="ChEBI" id="CHEBI:15378"/>
        <dbReference type="ChEBI" id="CHEBI:16170"/>
        <dbReference type="ChEBI" id="CHEBI:16793"/>
        <dbReference type="ChEBI" id="CHEBI:57783"/>
        <dbReference type="ChEBI" id="CHEBI:58349"/>
        <dbReference type="EC" id="1.16.1.1"/>
    </reaction>
</comment>
<keyword evidence="13" id="KW-1015">Disulfide bond</keyword>
<dbReference type="Proteomes" id="UP000248044">
    <property type="component" value="Chromosome"/>
</dbReference>
<dbReference type="OrthoDB" id="27922at2157"/>
<dbReference type="GO" id="GO:0050661">
    <property type="term" value="F:NADP binding"/>
    <property type="evidence" value="ECO:0007669"/>
    <property type="project" value="InterPro"/>
</dbReference>
<keyword evidence="12 17" id="KW-0560">Oxidoreductase</keyword>
<dbReference type="GO" id="GO:0050660">
    <property type="term" value="F:flavin adenine dinucleotide binding"/>
    <property type="evidence" value="ECO:0007669"/>
    <property type="project" value="InterPro"/>
</dbReference>
<keyword evidence="9 17" id="KW-0274">FAD</keyword>
<proteinExistence type="inferred from homology"/>
<comment type="cofactor">
    <cofactor evidence="1">
        <name>FAD</name>
        <dbReference type="ChEBI" id="CHEBI:57692"/>
    </cofactor>
</comment>
<dbReference type="GO" id="GO:0045340">
    <property type="term" value="F:mercury ion binding"/>
    <property type="evidence" value="ECO:0007669"/>
    <property type="project" value="InterPro"/>
</dbReference>
<keyword evidence="11" id="KW-0476">Mercury</keyword>
<keyword evidence="6" id="KW-0475">Mercuric resistance</keyword>